<dbReference type="Gene3D" id="1.20.5.170">
    <property type="match status" value="1"/>
</dbReference>
<feature type="compositionally biased region" description="Basic residues" evidence="2">
    <location>
        <begin position="19"/>
        <end position="40"/>
    </location>
</feature>
<dbReference type="AlphaFoldDB" id="A0A072PMZ7"/>
<sequence length="463" mass="52021">MAGTKGSRTSYDESGDSRKARKRATDRRAQQHHRQRRKAYVKQLEDTVKDLSDRHSSEERIATLLEEQKRLRERCAKLTRILDAVRAVLDRDEASAAAGRLSESLGSSRYNLDAECLQIQGHSVVEPWQDIIDPVEHTQGVHEKDDGNCYEALDSYLERVFDYRKHDGSHTAFVHDGEMPSSIPSGNTAGSNVEMSMDACVTETIDFTGTMADSMAFVSHNESAPVTVWTDLISEDSTQNTSALSVIPASWNLLLSSSSQLSFLNFPKCASPAGRGDLFLMNLLTEARREHMNGMFTRCKPTLNKLLADPPPDVVAYRLFQFITSYGSMPMHLLLAIFWVQYLLVRWLVMGSREAYGMVPVFMRPSELECRKPHRLYISMLVWPKLREALIEDDTPDADPEAIGIAALQSLPQNWSSTGIHGILSGNDVLGTIEQQAQTTVFWSLDDQFTRKYPRYSNAGFTS</sequence>
<evidence type="ECO:0000313" key="3">
    <source>
        <dbReference type="EMBL" id="KEF61459.1"/>
    </source>
</evidence>
<reference evidence="3 4" key="1">
    <citation type="submission" date="2013-03" db="EMBL/GenBank/DDBJ databases">
        <title>The Genome Sequence of Exophiala aquamarina CBS 119918.</title>
        <authorList>
            <consortium name="The Broad Institute Genomics Platform"/>
            <person name="Cuomo C."/>
            <person name="de Hoog S."/>
            <person name="Gorbushina A."/>
            <person name="Walker B."/>
            <person name="Young S.K."/>
            <person name="Zeng Q."/>
            <person name="Gargeya S."/>
            <person name="Fitzgerald M."/>
            <person name="Haas B."/>
            <person name="Abouelleil A."/>
            <person name="Allen A.W."/>
            <person name="Alvarado L."/>
            <person name="Arachchi H.M."/>
            <person name="Berlin A.M."/>
            <person name="Chapman S.B."/>
            <person name="Gainer-Dewar J."/>
            <person name="Goldberg J."/>
            <person name="Griggs A."/>
            <person name="Gujja S."/>
            <person name="Hansen M."/>
            <person name="Howarth C."/>
            <person name="Imamovic A."/>
            <person name="Ireland A."/>
            <person name="Larimer J."/>
            <person name="McCowan C."/>
            <person name="Murphy C."/>
            <person name="Pearson M."/>
            <person name="Poon T.W."/>
            <person name="Priest M."/>
            <person name="Roberts A."/>
            <person name="Saif S."/>
            <person name="Shea T."/>
            <person name="Sisk P."/>
            <person name="Sykes S."/>
            <person name="Wortman J."/>
            <person name="Nusbaum C."/>
            <person name="Birren B."/>
        </authorList>
    </citation>
    <scope>NUCLEOTIDE SEQUENCE [LARGE SCALE GENOMIC DNA]</scope>
    <source>
        <strain evidence="3 4">CBS 119918</strain>
    </source>
</reference>
<dbReference type="EMBL" id="AMGV01000002">
    <property type="protein sequence ID" value="KEF61459.1"/>
    <property type="molecule type" value="Genomic_DNA"/>
</dbReference>
<evidence type="ECO:0000313" key="4">
    <source>
        <dbReference type="Proteomes" id="UP000027920"/>
    </source>
</evidence>
<feature type="coiled-coil region" evidence="1">
    <location>
        <begin position="41"/>
        <end position="81"/>
    </location>
</feature>
<feature type="region of interest" description="Disordered" evidence="2">
    <location>
        <begin position="1"/>
        <end position="41"/>
    </location>
</feature>
<protein>
    <recommendedName>
        <fullName evidence="5">BZIP domain-containing protein</fullName>
    </recommendedName>
</protein>
<dbReference type="PANTHER" id="PTHR37012:SF2">
    <property type="entry name" value="BZIP DOMAIN-CONTAINING PROTEIN-RELATED"/>
    <property type="match status" value="1"/>
</dbReference>
<evidence type="ECO:0008006" key="5">
    <source>
        <dbReference type="Google" id="ProtNLM"/>
    </source>
</evidence>
<dbReference type="GeneID" id="25277965"/>
<dbReference type="SUPFAM" id="SSF57959">
    <property type="entry name" value="Leucine zipper domain"/>
    <property type="match status" value="1"/>
</dbReference>
<dbReference type="PANTHER" id="PTHR37012">
    <property type="entry name" value="B-ZIP TRANSCRIPTION FACTOR (EUROFUNG)-RELATED"/>
    <property type="match status" value="1"/>
</dbReference>
<keyword evidence="4" id="KW-1185">Reference proteome</keyword>
<dbReference type="InterPro" id="IPR046347">
    <property type="entry name" value="bZIP_sf"/>
</dbReference>
<organism evidence="3 4">
    <name type="scientific">Exophiala aquamarina CBS 119918</name>
    <dbReference type="NCBI Taxonomy" id="1182545"/>
    <lineage>
        <taxon>Eukaryota</taxon>
        <taxon>Fungi</taxon>
        <taxon>Dikarya</taxon>
        <taxon>Ascomycota</taxon>
        <taxon>Pezizomycotina</taxon>
        <taxon>Eurotiomycetes</taxon>
        <taxon>Chaetothyriomycetidae</taxon>
        <taxon>Chaetothyriales</taxon>
        <taxon>Herpotrichiellaceae</taxon>
        <taxon>Exophiala</taxon>
    </lineage>
</organism>
<dbReference type="OrthoDB" id="4482465at2759"/>
<accession>A0A072PMZ7</accession>
<dbReference type="VEuPathDB" id="FungiDB:A1O9_03025"/>
<dbReference type="RefSeq" id="XP_013264049.1">
    <property type="nucleotide sequence ID" value="XM_013408595.1"/>
</dbReference>
<dbReference type="HOGENOM" id="CLU_590566_0_0_1"/>
<dbReference type="CDD" id="cd14688">
    <property type="entry name" value="bZIP_YAP"/>
    <property type="match status" value="1"/>
</dbReference>
<dbReference type="Pfam" id="PF11905">
    <property type="entry name" value="DUF3425"/>
    <property type="match status" value="1"/>
</dbReference>
<name>A0A072PMZ7_9EURO</name>
<dbReference type="Proteomes" id="UP000027920">
    <property type="component" value="Unassembled WGS sequence"/>
</dbReference>
<dbReference type="InterPro" id="IPR021833">
    <property type="entry name" value="DUF3425"/>
</dbReference>
<dbReference type="GO" id="GO:0003700">
    <property type="term" value="F:DNA-binding transcription factor activity"/>
    <property type="evidence" value="ECO:0007669"/>
    <property type="project" value="InterPro"/>
</dbReference>
<evidence type="ECO:0000256" key="2">
    <source>
        <dbReference type="SAM" id="MobiDB-lite"/>
    </source>
</evidence>
<proteinExistence type="predicted"/>
<comment type="caution">
    <text evidence="3">The sequence shown here is derived from an EMBL/GenBank/DDBJ whole genome shotgun (WGS) entry which is preliminary data.</text>
</comment>
<keyword evidence="1" id="KW-0175">Coiled coil</keyword>
<gene>
    <name evidence="3" type="ORF">A1O9_03025</name>
</gene>
<evidence type="ECO:0000256" key="1">
    <source>
        <dbReference type="SAM" id="Coils"/>
    </source>
</evidence>